<dbReference type="Proteomes" id="UP000305202">
    <property type="component" value="Unassembled WGS sequence"/>
</dbReference>
<evidence type="ECO:0000313" key="2">
    <source>
        <dbReference type="EMBL" id="TKI06692.1"/>
    </source>
</evidence>
<proteinExistence type="predicted"/>
<dbReference type="PANTHER" id="PTHR43364:SF6">
    <property type="entry name" value="OXIDOREDUCTASE-RELATED"/>
    <property type="match status" value="1"/>
</dbReference>
<dbReference type="PRINTS" id="PR00069">
    <property type="entry name" value="ALDKETRDTASE"/>
</dbReference>
<sequence length="316" mass="35049">METRILGRSGIAVPKLCFGGNVFGWTVDERTSFSILDALLERKLNFIDTADVYSAWVPGNSGGESETILGNWLKKSGKRDHVILATKVGKPMGGDKKGLSADYIRRAVESSLRRLQTDYIDLYQSHEDDTSVALEETLGAFDALIKEGKVRVIGASNYSGARLAEALRVSERNGLARYETLQPEYNLYDRRSYEQDLEPVVTAHGLGVINYYALASGFLSGKYRAKEDAVKSQRGETVVSQYLNTRGLRILHALDEVSERYHATPTQIALAWQMKRPSITAPIVSATSIAQLQEFSVAMALDLQQDDYLLLEQSSD</sequence>
<evidence type="ECO:0000313" key="3">
    <source>
        <dbReference type="Proteomes" id="UP000305202"/>
    </source>
</evidence>
<dbReference type="SUPFAM" id="SSF51430">
    <property type="entry name" value="NAD(P)-linked oxidoreductase"/>
    <property type="match status" value="1"/>
</dbReference>
<dbReference type="EMBL" id="SZPQ01000010">
    <property type="protein sequence ID" value="TKI06692.1"/>
    <property type="molecule type" value="Genomic_DNA"/>
</dbReference>
<dbReference type="PANTHER" id="PTHR43364">
    <property type="entry name" value="NADH-SPECIFIC METHYLGLYOXAL REDUCTASE-RELATED"/>
    <property type="match status" value="1"/>
</dbReference>
<feature type="domain" description="NADP-dependent oxidoreductase" evidence="1">
    <location>
        <begin position="15"/>
        <end position="313"/>
    </location>
</feature>
<dbReference type="RefSeq" id="WP_136989797.1">
    <property type="nucleotide sequence ID" value="NZ_SZPQ01000010.1"/>
</dbReference>
<accession>A0ABY2SNL0</accession>
<dbReference type="CDD" id="cd19081">
    <property type="entry name" value="AKR_AKR9C1"/>
    <property type="match status" value="1"/>
</dbReference>
<reference evidence="2 3" key="1">
    <citation type="submission" date="2019-04" db="EMBL/GenBank/DDBJ databases">
        <authorList>
            <person name="Li M."/>
            <person name="Gao C."/>
        </authorList>
    </citation>
    <scope>NUCLEOTIDE SEQUENCE [LARGE SCALE GENOMIC DNA]</scope>
    <source>
        <strain evidence="2 3">BGMRC 2031</strain>
    </source>
</reference>
<dbReference type="InterPro" id="IPR050523">
    <property type="entry name" value="AKR_Detox_Biosynth"/>
</dbReference>
<organism evidence="2 3">
    <name type="scientific">Martelella alba</name>
    <dbReference type="NCBI Taxonomy" id="2590451"/>
    <lineage>
        <taxon>Bacteria</taxon>
        <taxon>Pseudomonadati</taxon>
        <taxon>Pseudomonadota</taxon>
        <taxon>Alphaproteobacteria</taxon>
        <taxon>Hyphomicrobiales</taxon>
        <taxon>Aurantimonadaceae</taxon>
        <taxon>Martelella</taxon>
    </lineage>
</organism>
<gene>
    <name evidence="2" type="ORF">FCN80_08840</name>
</gene>
<dbReference type="Gene3D" id="3.20.20.100">
    <property type="entry name" value="NADP-dependent oxidoreductase domain"/>
    <property type="match status" value="1"/>
</dbReference>
<name>A0ABY2SNL0_9HYPH</name>
<keyword evidence="3" id="KW-1185">Reference proteome</keyword>
<comment type="caution">
    <text evidence="2">The sequence shown here is derived from an EMBL/GenBank/DDBJ whole genome shotgun (WGS) entry which is preliminary data.</text>
</comment>
<dbReference type="Pfam" id="PF00248">
    <property type="entry name" value="Aldo_ket_red"/>
    <property type="match status" value="1"/>
</dbReference>
<dbReference type="InterPro" id="IPR023210">
    <property type="entry name" value="NADP_OxRdtase_dom"/>
</dbReference>
<dbReference type="InterPro" id="IPR036812">
    <property type="entry name" value="NAD(P)_OxRdtase_dom_sf"/>
</dbReference>
<evidence type="ECO:0000259" key="1">
    <source>
        <dbReference type="Pfam" id="PF00248"/>
    </source>
</evidence>
<protein>
    <submittedName>
        <fullName evidence="2">Aldo/keto reductase</fullName>
    </submittedName>
</protein>
<dbReference type="InterPro" id="IPR020471">
    <property type="entry name" value="AKR"/>
</dbReference>